<reference evidence="3 4" key="1">
    <citation type="submission" date="2021-03" db="EMBL/GenBank/DDBJ databases">
        <title>Sequencing the genomes of 1000 actinobacteria strains.</title>
        <authorList>
            <person name="Klenk H.-P."/>
        </authorList>
    </citation>
    <scope>NUCLEOTIDE SEQUENCE [LARGE SCALE GENOMIC DNA]</scope>
    <source>
        <strain evidence="3 4">DSM 40843</strain>
    </source>
</reference>
<evidence type="ECO:0000256" key="1">
    <source>
        <dbReference type="SAM" id="MobiDB-lite"/>
    </source>
</evidence>
<feature type="compositionally biased region" description="Low complexity" evidence="1">
    <location>
        <begin position="71"/>
        <end position="80"/>
    </location>
</feature>
<dbReference type="EMBL" id="JAGINS010000002">
    <property type="protein sequence ID" value="MBP2364171.1"/>
    <property type="molecule type" value="Genomic_DNA"/>
</dbReference>
<proteinExistence type="predicted"/>
<name>A0ABS4VJR6_9ACTN</name>
<sequence>MGHGPYDYYNADKYSPQNEPDLIAPYTYLSTGQPWKTTDVVHGAPTLFTDTPTGMTGNDDVGAMSARDVLSSIGGSSRSSPAPTCGACPRPSSTGST</sequence>
<accession>A0ABS4VJR6</accession>
<feature type="domain" description="Glycosyl hydrolase family 92" evidence="2">
    <location>
        <begin position="7"/>
        <end position="74"/>
    </location>
</feature>
<evidence type="ECO:0000313" key="3">
    <source>
        <dbReference type="EMBL" id="MBP2364171.1"/>
    </source>
</evidence>
<keyword evidence="4" id="KW-1185">Reference proteome</keyword>
<comment type="caution">
    <text evidence="3">The sequence shown here is derived from an EMBL/GenBank/DDBJ whole genome shotgun (WGS) entry which is preliminary data.</text>
</comment>
<evidence type="ECO:0000259" key="2">
    <source>
        <dbReference type="Pfam" id="PF07971"/>
    </source>
</evidence>
<evidence type="ECO:0000313" key="4">
    <source>
        <dbReference type="Proteomes" id="UP001519311"/>
    </source>
</evidence>
<gene>
    <name evidence="3" type="ORF">JOF59_006663</name>
</gene>
<protein>
    <submittedName>
        <fullName evidence="3">Alpha-1,2-mannosidase</fullName>
    </submittedName>
</protein>
<dbReference type="Pfam" id="PF07971">
    <property type="entry name" value="Glyco_hydro_92"/>
    <property type="match status" value="1"/>
</dbReference>
<feature type="region of interest" description="Disordered" evidence="1">
    <location>
        <begin position="71"/>
        <end position="97"/>
    </location>
</feature>
<dbReference type="Proteomes" id="UP001519311">
    <property type="component" value="Unassembled WGS sequence"/>
</dbReference>
<dbReference type="InterPro" id="IPR012939">
    <property type="entry name" value="Glyco_hydro_92"/>
</dbReference>
<dbReference type="Gene3D" id="3.30.2080.10">
    <property type="entry name" value="GH92 mannosidase domain"/>
    <property type="match status" value="1"/>
</dbReference>
<organism evidence="3 4">
    <name type="scientific">Streptomyces clavifer</name>
    <dbReference type="NCBI Taxonomy" id="68188"/>
    <lineage>
        <taxon>Bacteria</taxon>
        <taxon>Bacillati</taxon>
        <taxon>Actinomycetota</taxon>
        <taxon>Actinomycetes</taxon>
        <taxon>Kitasatosporales</taxon>
        <taxon>Streptomycetaceae</taxon>
        <taxon>Streptomyces</taxon>
    </lineage>
</organism>